<dbReference type="InterPro" id="IPR058625">
    <property type="entry name" value="MdtA-like_BSH"/>
</dbReference>
<evidence type="ECO:0000313" key="5">
    <source>
        <dbReference type="EMBL" id="SHH78615.1"/>
    </source>
</evidence>
<dbReference type="Gene3D" id="1.10.287.470">
    <property type="entry name" value="Helix hairpin bin"/>
    <property type="match status" value="1"/>
</dbReference>
<proteinExistence type="inferred from homology"/>
<feature type="region of interest" description="Disordered" evidence="3">
    <location>
        <begin position="375"/>
        <end position="395"/>
    </location>
</feature>
<dbReference type="OrthoDB" id="5730196at2"/>
<reference evidence="5 6" key="1">
    <citation type="submission" date="2016-11" db="EMBL/GenBank/DDBJ databases">
        <authorList>
            <person name="Jaros S."/>
            <person name="Januszkiewicz K."/>
            <person name="Wedrychowicz H."/>
        </authorList>
    </citation>
    <scope>NUCLEOTIDE SEQUENCE [LARGE SCALE GENOMIC DNA]</scope>
    <source>
        <strain evidence="5 6">DSM 16917</strain>
    </source>
</reference>
<gene>
    <name evidence="5" type="ORF">SAMN02745129_2983</name>
</gene>
<dbReference type="InterPro" id="IPR006143">
    <property type="entry name" value="RND_pump_MFP"/>
</dbReference>
<dbReference type="Gene3D" id="2.40.30.170">
    <property type="match status" value="1"/>
</dbReference>
<dbReference type="GO" id="GO:1990281">
    <property type="term" value="C:efflux pump complex"/>
    <property type="evidence" value="ECO:0007669"/>
    <property type="project" value="TreeGrafter"/>
</dbReference>
<keyword evidence="2" id="KW-0175">Coiled coil</keyword>
<name>A0A1M5VTM7_9GAMM</name>
<keyword evidence="6" id="KW-1185">Reference proteome</keyword>
<dbReference type="Pfam" id="PF25917">
    <property type="entry name" value="BSH_RND"/>
    <property type="match status" value="1"/>
</dbReference>
<dbReference type="Gene3D" id="2.40.50.100">
    <property type="match status" value="1"/>
</dbReference>
<dbReference type="Proteomes" id="UP000184268">
    <property type="component" value="Unassembled WGS sequence"/>
</dbReference>
<organism evidence="5 6">
    <name type="scientific">Ferrimonas marina</name>
    <dbReference type="NCBI Taxonomy" id="299255"/>
    <lineage>
        <taxon>Bacteria</taxon>
        <taxon>Pseudomonadati</taxon>
        <taxon>Pseudomonadota</taxon>
        <taxon>Gammaproteobacteria</taxon>
        <taxon>Alteromonadales</taxon>
        <taxon>Ferrimonadaceae</taxon>
        <taxon>Ferrimonas</taxon>
    </lineage>
</organism>
<dbReference type="SUPFAM" id="SSF111369">
    <property type="entry name" value="HlyD-like secretion proteins"/>
    <property type="match status" value="1"/>
</dbReference>
<protein>
    <submittedName>
        <fullName evidence="5">RND family efflux transporter, MFP subunit</fullName>
    </submittedName>
</protein>
<evidence type="ECO:0000256" key="2">
    <source>
        <dbReference type="SAM" id="Coils"/>
    </source>
</evidence>
<evidence type="ECO:0000259" key="4">
    <source>
        <dbReference type="Pfam" id="PF25917"/>
    </source>
</evidence>
<evidence type="ECO:0000256" key="3">
    <source>
        <dbReference type="SAM" id="MobiDB-lite"/>
    </source>
</evidence>
<sequence length="395" mass="43432">MSLILRRLAPLLILVLFIVLAIVLGSMREPPEKKEQTETLPIVEVMEVSEESHQLVLRSYGVVRPKHQTQLVAEISGRLVELSPKFVAGEWVRKGDLLARIEPADYQADLMQAQAGLATAQAQLEEEIARGKVAEKEWRGVIDGIPPELGLRKPQLAKEQANVRSAEATLARAQRNLERTEIRAPFDGLITERVVDLGQYVNVSLKLGMVEGTDIAEIRLPVAPEELGYLDQIEGAQVDLAQDLGGRTEHWQARLVRSEGVINDGNRMVYLVAEIKDPYGINTDRIQPLKFGSFVNARIAGIQLDGLVNLPRFAVRSQRVTVVKSDNTVELRPVEVVRADLERVYIRTELAPGDRISLNAMDAIDNGRKVKVAGEEGDAQGTGTAGSQLTVAGAQ</sequence>
<feature type="coiled-coil region" evidence="2">
    <location>
        <begin position="110"/>
        <end position="183"/>
    </location>
</feature>
<dbReference type="PANTHER" id="PTHR30469">
    <property type="entry name" value="MULTIDRUG RESISTANCE PROTEIN MDTA"/>
    <property type="match status" value="1"/>
</dbReference>
<feature type="compositionally biased region" description="Polar residues" evidence="3">
    <location>
        <begin position="381"/>
        <end position="395"/>
    </location>
</feature>
<dbReference type="EMBL" id="FQXG01000004">
    <property type="protein sequence ID" value="SHH78615.1"/>
    <property type="molecule type" value="Genomic_DNA"/>
</dbReference>
<dbReference type="RefSeq" id="WP_067657199.1">
    <property type="nucleotide sequence ID" value="NZ_FQXG01000004.1"/>
</dbReference>
<dbReference type="NCBIfam" id="TIGR01730">
    <property type="entry name" value="RND_mfp"/>
    <property type="match status" value="1"/>
</dbReference>
<dbReference type="STRING" id="299255.SAMN02745129_2983"/>
<evidence type="ECO:0000313" key="6">
    <source>
        <dbReference type="Proteomes" id="UP000184268"/>
    </source>
</evidence>
<dbReference type="PANTHER" id="PTHR30469:SF12">
    <property type="entry name" value="MULTIDRUG RESISTANCE PROTEIN MDTA"/>
    <property type="match status" value="1"/>
</dbReference>
<evidence type="ECO:0000256" key="1">
    <source>
        <dbReference type="ARBA" id="ARBA00009477"/>
    </source>
</evidence>
<feature type="domain" description="Multidrug resistance protein MdtA-like barrel-sandwich hybrid" evidence="4">
    <location>
        <begin position="71"/>
        <end position="203"/>
    </location>
</feature>
<accession>A0A1M5VTM7</accession>
<comment type="similarity">
    <text evidence="1">Belongs to the membrane fusion protein (MFP) (TC 8.A.1) family.</text>
</comment>
<dbReference type="Gene3D" id="2.40.420.20">
    <property type="match status" value="1"/>
</dbReference>
<dbReference type="GO" id="GO:0015562">
    <property type="term" value="F:efflux transmembrane transporter activity"/>
    <property type="evidence" value="ECO:0007669"/>
    <property type="project" value="TreeGrafter"/>
</dbReference>
<dbReference type="AlphaFoldDB" id="A0A1M5VTM7"/>